<gene>
    <name evidence="4" type="ORF">FGO68_gene9842</name>
</gene>
<keyword evidence="1" id="KW-0067">ATP-binding</keyword>
<dbReference type="GO" id="GO:0005524">
    <property type="term" value="F:ATP binding"/>
    <property type="evidence" value="ECO:0007669"/>
    <property type="project" value="UniProtKB-UniRule"/>
</dbReference>
<organism evidence="4 5">
    <name type="scientific">Halteria grandinella</name>
    <dbReference type="NCBI Taxonomy" id="5974"/>
    <lineage>
        <taxon>Eukaryota</taxon>
        <taxon>Sar</taxon>
        <taxon>Alveolata</taxon>
        <taxon>Ciliophora</taxon>
        <taxon>Intramacronucleata</taxon>
        <taxon>Spirotrichea</taxon>
        <taxon>Stichotrichia</taxon>
        <taxon>Sporadotrichida</taxon>
        <taxon>Halteriidae</taxon>
        <taxon>Halteria</taxon>
    </lineage>
</organism>
<dbReference type="GO" id="GO:0008017">
    <property type="term" value="F:microtubule binding"/>
    <property type="evidence" value="ECO:0007669"/>
    <property type="project" value="InterPro"/>
</dbReference>
<dbReference type="SMART" id="SM00129">
    <property type="entry name" value="KISc"/>
    <property type="match status" value="1"/>
</dbReference>
<feature type="domain" description="Kinesin motor" evidence="3">
    <location>
        <begin position="82"/>
        <end position="468"/>
    </location>
</feature>
<keyword evidence="5" id="KW-1185">Reference proteome</keyword>
<dbReference type="PROSITE" id="PS50067">
    <property type="entry name" value="KINESIN_MOTOR_2"/>
    <property type="match status" value="1"/>
</dbReference>
<comment type="similarity">
    <text evidence="1">Belongs to the TRAFAC class myosin-kinesin ATPase superfamily. Kinesin family.</text>
</comment>
<evidence type="ECO:0000256" key="2">
    <source>
        <dbReference type="SAM" id="Coils"/>
    </source>
</evidence>
<evidence type="ECO:0000313" key="5">
    <source>
        <dbReference type="Proteomes" id="UP000785679"/>
    </source>
</evidence>
<dbReference type="InterPro" id="IPR027640">
    <property type="entry name" value="Kinesin-like_fam"/>
</dbReference>
<dbReference type="OrthoDB" id="3176171at2759"/>
<sequence>MSRISEIQQEVEELEEERQQEQNQQFNEGLISLLTQKDQEILSLKDQITQMENSLKHLMNDLHKSENVRKHMHNHIQILKGNIRVFCRVKPLTASKTGELELRKSSMNQNVIQIANPPSSSIKEFPTTLELTTESNQVIADKSGNAKLYHFDCVFPPQTMQEEIFQEVKPFIQSAIDGENVCIFAYGQTGAGKTFTMEGPPYLFINEEDSADVSELAGILPRCGRFLFSELKRLQHTQTTCEISSLEVYCDQVRDLYSPDQHSDLQLISVKNKVVIQGQTWKKVANPAEFDKYLRLSTSKRVFSNNGVNERSSRSHHIFQVKFTSNNKESLLNIIDLAGSERRGDMMKNTKPTQVLSQSKSIMNNSKGNIGQSKPKNKQEVALQVLESESVSINKSLTTLGRIFMMIADRKAKVKQMPPYRESKLTRILQDSLSYETKTLMIVNVCSGSENAQQTKESLNFASQAMLAY</sequence>
<dbReference type="InterPro" id="IPR036961">
    <property type="entry name" value="Kinesin_motor_dom_sf"/>
</dbReference>
<dbReference type="Pfam" id="PF00225">
    <property type="entry name" value="Kinesin"/>
    <property type="match status" value="2"/>
</dbReference>
<dbReference type="Gene3D" id="3.40.850.10">
    <property type="entry name" value="Kinesin motor domain"/>
    <property type="match status" value="1"/>
</dbReference>
<evidence type="ECO:0000313" key="4">
    <source>
        <dbReference type="EMBL" id="TNV84138.1"/>
    </source>
</evidence>
<dbReference type="InterPro" id="IPR027417">
    <property type="entry name" value="P-loop_NTPase"/>
</dbReference>
<dbReference type="Proteomes" id="UP000785679">
    <property type="component" value="Unassembled WGS sequence"/>
</dbReference>
<dbReference type="PRINTS" id="PR00380">
    <property type="entry name" value="KINESINHEAVY"/>
</dbReference>
<dbReference type="SUPFAM" id="SSF52540">
    <property type="entry name" value="P-loop containing nucleoside triphosphate hydrolases"/>
    <property type="match status" value="1"/>
</dbReference>
<accession>A0A8J8T7G4</accession>
<feature type="coiled-coil region" evidence="2">
    <location>
        <begin position="4"/>
        <end position="68"/>
    </location>
</feature>
<name>A0A8J8T7G4_HALGN</name>
<dbReference type="PANTHER" id="PTHR47972">
    <property type="entry name" value="KINESIN-LIKE PROTEIN KLP-3"/>
    <property type="match status" value="1"/>
</dbReference>
<feature type="binding site" evidence="1">
    <location>
        <begin position="187"/>
        <end position="194"/>
    </location>
    <ligand>
        <name>ATP</name>
        <dbReference type="ChEBI" id="CHEBI:30616"/>
    </ligand>
</feature>
<keyword evidence="1" id="KW-0547">Nucleotide-binding</keyword>
<dbReference type="AlphaFoldDB" id="A0A8J8T7G4"/>
<reference evidence="4" key="1">
    <citation type="submission" date="2019-06" db="EMBL/GenBank/DDBJ databases">
        <authorList>
            <person name="Zheng W."/>
        </authorList>
    </citation>
    <scope>NUCLEOTIDE SEQUENCE</scope>
    <source>
        <strain evidence="4">QDHG01</strain>
    </source>
</reference>
<keyword evidence="2" id="KW-0175">Coiled coil</keyword>
<dbReference type="GO" id="GO:0007018">
    <property type="term" value="P:microtubule-based movement"/>
    <property type="evidence" value="ECO:0007669"/>
    <property type="project" value="InterPro"/>
</dbReference>
<dbReference type="InterPro" id="IPR001752">
    <property type="entry name" value="Kinesin_motor_dom"/>
</dbReference>
<evidence type="ECO:0000256" key="1">
    <source>
        <dbReference type="PROSITE-ProRule" id="PRU00283"/>
    </source>
</evidence>
<comment type="caution">
    <text evidence="4">The sequence shown here is derived from an EMBL/GenBank/DDBJ whole genome shotgun (WGS) entry which is preliminary data.</text>
</comment>
<dbReference type="GO" id="GO:0003777">
    <property type="term" value="F:microtubule motor activity"/>
    <property type="evidence" value="ECO:0007669"/>
    <property type="project" value="InterPro"/>
</dbReference>
<dbReference type="EMBL" id="RRYP01003106">
    <property type="protein sequence ID" value="TNV84138.1"/>
    <property type="molecule type" value="Genomic_DNA"/>
</dbReference>
<evidence type="ECO:0000259" key="3">
    <source>
        <dbReference type="PROSITE" id="PS50067"/>
    </source>
</evidence>
<proteinExistence type="inferred from homology"/>
<keyword evidence="1" id="KW-0505">Motor protein</keyword>
<protein>
    <recommendedName>
        <fullName evidence="3">Kinesin motor domain-containing protein</fullName>
    </recommendedName>
</protein>